<dbReference type="Proteomes" id="UP000887561">
    <property type="component" value="Unplaced"/>
</dbReference>
<dbReference type="GO" id="GO:0008270">
    <property type="term" value="F:zinc ion binding"/>
    <property type="evidence" value="ECO:0007669"/>
    <property type="project" value="TreeGrafter"/>
</dbReference>
<evidence type="ECO:0000313" key="11">
    <source>
        <dbReference type="WBParaSite" id="scaffold3184_cov160.g6159"/>
    </source>
</evidence>
<keyword evidence="6" id="KW-0862">Zinc</keyword>
<dbReference type="WBParaSite" id="scaffold3184_cov160.g6159">
    <property type="protein sequence ID" value="scaffold3184_cov160.g6159"/>
    <property type="gene ID" value="scaffold3184_cov160.g6159"/>
</dbReference>
<dbReference type="GO" id="GO:0005765">
    <property type="term" value="C:lysosomal membrane"/>
    <property type="evidence" value="ECO:0007669"/>
    <property type="project" value="UniProtKB-SubCell"/>
</dbReference>
<feature type="transmembrane region" description="Helical" evidence="8">
    <location>
        <begin position="107"/>
        <end position="135"/>
    </location>
</feature>
<feature type="transmembrane region" description="Helical" evidence="8">
    <location>
        <begin position="205"/>
        <end position="225"/>
    </location>
</feature>
<feature type="transmembrane region" description="Helical" evidence="8">
    <location>
        <begin position="67"/>
        <end position="87"/>
    </location>
</feature>
<keyword evidence="10" id="KW-1185">Reference proteome</keyword>
<dbReference type="SMART" id="SM00714">
    <property type="entry name" value="LITAF"/>
    <property type="match status" value="3"/>
</dbReference>
<dbReference type="Pfam" id="PF10601">
    <property type="entry name" value="zf-LITAF-like"/>
    <property type="match status" value="6"/>
</dbReference>
<evidence type="ECO:0000256" key="5">
    <source>
        <dbReference type="ARBA" id="ARBA00022723"/>
    </source>
</evidence>
<evidence type="ECO:0000256" key="1">
    <source>
        <dbReference type="ARBA" id="ARBA00004414"/>
    </source>
</evidence>
<feature type="transmembrane region" description="Helical" evidence="8">
    <location>
        <begin position="36"/>
        <end position="55"/>
    </location>
</feature>
<feature type="domain" description="LITAF" evidence="9">
    <location>
        <begin position="336"/>
        <end position="460"/>
    </location>
</feature>
<feature type="transmembrane region" description="Helical" evidence="8">
    <location>
        <begin position="237"/>
        <end position="258"/>
    </location>
</feature>
<evidence type="ECO:0000256" key="2">
    <source>
        <dbReference type="ARBA" id="ARBA00004481"/>
    </source>
</evidence>
<accession>A0A915M9F5</accession>
<feature type="transmembrane region" description="Helical" evidence="8">
    <location>
        <begin position="147"/>
        <end position="170"/>
    </location>
</feature>
<evidence type="ECO:0000256" key="3">
    <source>
        <dbReference type="ARBA" id="ARBA00004630"/>
    </source>
</evidence>
<evidence type="ECO:0000313" key="10">
    <source>
        <dbReference type="Proteomes" id="UP000887561"/>
    </source>
</evidence>
<comment type="similarity">
    <text evidence="4">Belongs to the CDIP1/LITAF family.</text>
</comment>
<dbReference type="PROSITE" id="PS51837">
    <property type="entry name" value="LITAF"/>
    <property type="match status" value="3"/>
</dbReference>
<feature type="transmembrane region" description="Helical" evidence="8">
    <location>
        <begin position="303"/>
        <end position="324"/>
    </location>
</feature>
<feature type="transmembrane region" description="Helical" evidence="8">
    <location>
        <begin position="377"/>
        <end position="402"/>
    </location>
</feature>
<feature type="transmembrane region" description="Helical" evidence="8">
    <location>
        <begin position="414"/>
        <end position="434"/>
    </location>
</feature>
<proteinExistence type="inferred from homology"/>
<evidence type="ECO:0000259" key="9">
    <source>
        <dbReference type="PROSITE" id="PS51837"/>
    </source>
</evidence>
<reference evidence="11" key="1">
    <citation type="submission" date="2022-11" db="UniProtKB">
        <authorList>
            <consortium name="WormBaseParasite"/>
        </authorList>
    </citation>
    <scope>IDENTIFICATION</scope>
</reference>
<keyword evidence="5" id="KW-0479">Metal-binding</keyword>
<evidence type="ECO:0000256" key="6">
    <source>
        <dbReference type="ARBA" id="ARBA00022833"/>
    </source>
</evidence>
<sequence>MYTPIVQPLGPDCQPVQCPKCNQNTVSKVKYVNGSYTWWSCIGILSFGCLIPFLISVKFCKMRLESILICYGVLLVLIGFPICFCSVYCHRCNKNRTTKLEFVTGKGSWSCCILLGIFGGLYGFIGIIALIDAIIQPETTEGSRASRIFSICIFLCLWFWICCCCMYISFYCDRFKDVEHYCSVHCPTCNQNTTTKLKYITGRNNWLWCFIIGMFGFSFCGYGFLFVSNAVDKGLNIAGPLAFSVISFCICCCCLPIPFYCDRCKNVEHYCSVCDTYIGKFSIITFTMFAMIKVGFRSSESPFLFLIPLAIGLIICCLALIPIYCDHCKDARHYCNVCNTYIGKYFHDAQRPVVYCPTCNQNTKTKLKFVTETHAGFVIALLGFIFCLMGILSFVASTIINIRKGLGIIDNKTGLIVLIVLVLSGLVICALSRIPLYCACFMDAEHYCSVCNTFIGKYIRDKRRPIVILPPESYKNLPIQQIIN</sequence>
<keyword evidence="8" id="KW-1133">Transmembrane helix</keyword>
<keyword evidence="7 8" id="KW-0472">Membrane</keyword>
<feature type="domain" description="LITAF" evidence="9">
    <location>
        <begin position="1"/>
        <end position="79"/>
    </location>
</feature>
<feature type="transmembrane region" description="Helical" evidence="8">
    <location>
        <begin position="278"/>
        <end position="296"/>
    </location>
</feature>
<feature type="domain" description="LITAF" evidence="9">
    <location>
        <begin position="166"/>
        <end position="283"/>
    </location>
</feature>
<organism evidence="10 11">
    <name type="scientific">Meloidogyne javanica</name>
    <name type="common">Root-knot nematode worm</name>
    <dbReference type="NCBI Taxonomy" id="6303"/>
    <lineage>
        <taxon>Eukaryota</taxon>
        <taxon>Metazoa</taxon>
        <taxon>Ecdysozoa</taxon>
        <taxon>Nematoda</taxon>
        <taxon>Chromadorea</taxon>
        <taxon>Rhabditida</taxon>
        <taxon>Tylenchina</taxon>
        <taxon>Tylenchomorpha</taxon>
        <taxon>Tylenchoidea</taxon>
        <taxon>Meloidogynidae</taxon>
        <taxon>Meloidogyninae</taxon>
        <taxon>Meloidogyne</taxon>
        <taxon>Meloidogyne incognita group</taxon>
    </lineage>
</organism>
<comment type="subcellular location">
    <subcellularLocation>
        <location evidence="2">Endosome membrane</location>
        <topology evidence="2">Peripheral membrane protein</topology>
    </subcellularLocation>
    <subcellularLocation>
        <location evidence="1">Late endosome membrane</location>
    </subcellularLocation>
    <subcellularLocation>
        <location evidence="3">Lysosome membrane</location>
        <topology evidence="3">Peripheral membrane protein</topology>
        <orientation evidence="3">Cytoplasmic side</orientation>
    </subcellularLocation>
</comment>
<dbReference type="PANTHER" id="PTHR23292:SF6">
    <property type="entry name" value="FI16602P1-RELATED"/>
    <property type="match status" value="1"/>
</dbReference>
<dbReference type="InterPro" id="IPR006629">
    <property type="entry name" value="LITAF"/>
</dbReference>
<keyword evidence="8" id="KW-0812">Transmembrane</keyword>
<dbReference type="InterPro" id="IPR037519">
    <property type="entry name" value="LITAF_fam"/>
</dbReference>
<name>A0A915M9F5_MELJA</name>
<evidence type="ECO:0000256" key="7">
    <source>
        <dbReference type="ARBA" id="ARBA00023136"/>
    </source>
</evidence>
<dbReference type="GO" id="GO:0031902">
    <property type="term" value="C:late endosome membrane"/>
    <property type="evidence" value="ECO:0007669"/>
    <property type="project" value="UniProtKB-SubCell"/>
</dbReference>
<evidence type="ECO:0000256" key="4">
    <source>
        <dbReference type="ARBA" id="ARBA00005975"/>
    </source>
</evidence>
<dbReference type="AlphaFoldDB" id="A0A915M9F5"/>
<protein>
    <submittedName>
        <fullName evidence="11">LITAF domain-containing protein</fullName>
    </submittedName>
</protein>
<dbReference type="PANTHER" id="PTHR23292">
    <property type="entry name" value="LIPOPOLYSACCHARIDE-INDUCED TUMOR NECROSIS FACTOR-ALPHA FACTOR"/>
    <property type="match status" value="1"/>
</dbReference>
<evidence type="ECO:0000256" key="8">
    <source>
        <dbReference type="SAM" id="Phobius"/>
    </source>
</evidence>